<feature type="transmembrane region" description="Helical" evidence="8">
    <location>
        <begin position="337"/>
        <end position="356"/>
    </location>
</feature>
<comment type="similarity">
    <text evidence="2">Belongs to the amino acid-polyamine-organocation (APC) superfamily. Spore germination protein (SGP) (TC 2.A.3.9) family.</text>
</comment>
<feature type="transmembrane region" description="Helical" evidence="8">
    <location>
        <begin position="12"/>
        <end position="32"/>
    </location>
</feature>
<accession>A0A944GXP8</accession>
<feature type="transmembrane region" description="Helical" evidence="8">
    <location>
        <begin position="44"/>
        <end position="63"/>
    </location>
</feature>
<feature type="transmembrane region" description="Helical" evidence="8">
    <location>
        <begin position="273"/>
        <end position="295"/>
    </location>
</feature>
<feature type="transmembrane region" description="Helical" evidence="8">
    <location>
        <begin position="148"/>
        <end position="169"/>
    </location>
</feature>
<evidence type="ECO:0000256" key="3">
    <source>
        <dbReference type="ARBA" id="ARBA00022448"/>
    </source>
</evidence>
<comment type="subcellular location">
    <subcellularLocation>
        <location evidence="1">Membrane</location>
        <topology evidence="1">Multi-pass membrane protein</topology>
    </subcellularLocation>
</comment>
<dbReference type="RefSeq" id="WP_213370676.1">
    <property type="nucleotide sequence ID" value="NZ_QTKX01000002.1"/>
</dbReference>
<protein>
    <submittedName>
        <fullName evidence="9">Spore gernimation protein GerB</fullName>
    </submittedName>
</protein>
<dbReference type="Gene3D" id="1.20.1740.10">
    <property type="entry name" value="Amino acid/polyamine transporter I"/>
    <property type="match status" value="1"/>
</dbReference>
<keyword evidence="4" id="KW-0309">Germination</keyword>
<sequence>MQQPVPERLQVSPFLVLYLIMSMQIGIGVLGYQRIIAKAAGYDAWISVLGAGLSIHIIIWMIYKICAVTNGDIVSANAYVFGKIIGNMISSFFVIYLVIFALAVLRTFIEVIQVWIFPEMSIFWFSAVFLLLSIYIVYGGFRTVTGIAFFGLVLPSYLLLTFGFALKFAEFRNLMPVLDHSAKELLSSAYNMSLTYIGFEIPIFFYPFIKDAPKSQKWAHLGVLLTTIIYTILAIITFSYFSEDQLAGSIWATLEMWKIVSMPFVERFEYIGIANWNLIVLPNICISLWGSSMILKRAFKLKQRKGVIIIALLCLVAITFFDDRAKINFLNDWTGKIGFMVTFIYIPFLFIATMITKKVKKNENK</sequence>
<feature type="transmembrane region" description="Helical" evidence="8">
    <location>
        <begin position="221"/>
        <end position="241"/>
    </location>
</feature>
<evidence type="ECO:0000256" key="6">
    <source>
        <dbReference type="ARBA" id="ARBA00022989"/>
    </source>
</evidence>
<organism evidence="9 10">
    <name type="scientific">Mesobacillus boroniphilus</name>
    <dbReference type="NCBI Taxonomy" id="308892"/>
    <lineage>
        <taxon>Bacteria</taxon>
        <taxon>Bacillati</taxon>
        <taxon>Bacillota</taxon>
        <taxon>Bacilli</taxon>
        <taxon>Bacillales</taxon>
        <taxon>Bacillaceae</taxon>
        <taxon>Mesobacillus</taxon>
    </lineage>
</organism>
<keyword evidence="3" id="KW-0813">Transport</keyword>
<comment type="caution">
    <text evidence="9">The sequence shown here is derived from an EMBL/GenBank/DDBJ whole genome shotgun (WGS) entry which is preliminary data.</text>
</comment>
<dbReference type="InterPro" id="IPR004761">
    <property type="entry name" value="Spore_GerAB"/>
</dbReference>
<proteinExistence type="inferred from homology"/>
<dbReference type="AlphaFoldDB" id="A0A944GXP8"/>
<dbReference type="Pfam" id="PF03845">
    <property type="entry name" value="Spore_permease"/>
    <property type="match status" value="1"/>
</dbReference>
<keyword evidence="10" id="KW-1185">Reference proteome</keyword>
<evidence type="ECO:0000256" key="7">
    <source>
        <dbReference type="ARBA" id="ARBA00023136"/>
    </source>
</evidence>
<keyword evidence="5 8" id="KW-0812">Transmembrane</keyword>
<evidence type="ECO:0000313" key="9">
    <source>
        <dbReference type="EMBL" id="MBS8265929.1"/>
    </source>
</evidence>
<keyword evidence="7 8" id="KW-0472">Membrane</keyword>
<evidence type="ECO:0000256" key="8">
    <source>
        <dbReference type="SAM" id="Phobius"/>
    </source>
</evidence>
<dbReference type="GO" id="GO:0016020">
    <property type="term" value="C:membrane"/>
    <property type="evidence" value="ECO:0007669"/>
    <property type="project" value="UniProtKB-SubCell"/>
</dbReference>
<evidence type="ECO:0000256" key="1">
    <source>
        <dbReference type="ARBA" id="ARBA00004141"/>
    </source>
</evidence>
<feature type="transmembrane region" description="Helical" evidence="8">
    <location>
        <begin position="189"/>
        <end position="209"/>
    </location>
</feature>
<dbReference type="EMBL" id="QTKX01000002">
    <property type="protein sequence ID" value="MBS8265929.1"/>
    <property type="molecule type" value="Genomic_DNA"/>
</dbReference>
<feature type="transmembrane region" description="Helical" evidence="8">
    <location>
        <begin position="121"/>
        <end position="141"/>
    </location>
</feature>
<dbReference type="PANTHER" id="PTHR34975">
    <property type="entry name" value="SPORE GERMINATION PROTEIN A2"/>
    <property type="match status" value="1"/>
</dbReference>
<feature type="transmembrane region" description="Helical" evidence="8">
    <location>
        <begin position="84"/>
        <end position="109"/>
    </location>
</feature>
<evidence type="ECO:0000313" key="10">
    <source>
        <dbReference type="Proteomes" id="UP000761411"/>
    </source>
</evidence>
<evidence type="ECO:0000256" key="5">
    <source>
        <dbReference type="ARBA" id="ARBA00022692"/>
    </source>
</evidence>
<dbReference type="GO" id="GO:0009847">
    <property type="term" value="P:spore germination"/>
    <property type="evidence" value="ECO:0007669"/>
    <property type="project" value="InterPro"/>
</dbReference>
<gene>
    <name evidence="9" type="ORF">DYI25_15995</name>
</gene>
<dbReference type="Proteomes" id="UP000761411">
    <property type="component" value="Unassembled WGS sequence"/>
</dbReference>
<keyword evidence="6 8" id="KW-1133">Transmembrane helix</keyword>
<evidence type="ECO:0000256" key="4">
    <source>
        <dbReference type="ARBA" id="ARBA00022544"/>
    </source>
</evidence>
<evidence type="ECO:0000256" key="2">
    <source>
        <dbReference type="ARBA" id="ARBA00007998"/>
    </source>
</evidence>
<feature type="transmembrane region" description="Helical" evidence="8">
    <location>
        <begin position="307"/>
        <end position="325"/>
    </location>
</feature>
<name>A0A944GXP8_9BACI</name>
<dbReference type="NCBIfam" id="TIGR00912">
    <property type="entry name" value="2A0309"/>
    <property type="match status" value="1"/>
</dbReference>
<dbReference type="PANTHER" id="PTHR34975:SF2">
    <property type="entry name" value="SPORE GERMINATION PROTEIN A2"/>
    <property type="match status" value="1"/>
</dbReference>
<reference evidence="9 10" key="1">
    <citation type="journal article" date="2021" name="Microorganisms">
        <title>Bacterial Dimethylsulfoniopropionate Biosynthesis in the East China Sea.</title>
        <authorList>
            <person name="Liu J."/>
            <person name="Zhang Y."/>
            <person name="Liu J."/>
            <person name="Zhong H."/>
            <person name="Williams B.T."/>
            <person name="Zheng Y."/>
            <person name="Curson A.R.J."/>
            <person name="Sun C."/>
            <person name="Sun H."/>
            <person name="Song D."/>
            <person name="Wagner Mackenzie B."/>
            <person name="Bermejo Martinez A."/>
            <person name="Todd J.D."/>
            <person name="Zhang X.H."/>
        </authorList>
    </citation>
    <scope>NUCLEOTIDE SEQUENCE [LARGE SCALE GENOMIC DNA]</scope>
    <source>
        <strain evidence="9 10">ESS08</strain>
    </source>
</reference>